<dbReference type="STRING" id="338966.Ppro_2390"/>
<dbReference type="Proteomes" id="UP000006732">
    <property type="component" value="Chromosome"/>
</dbReference>
<dbReference type="RefSeq" id="WP_011736252.1">
    <property type="nucleotide sequence ID" value="NC_008609.1"/>
</dbReference>
<organism evidence="1 2">
    <name type="scientific">Pelobacter propionicus (strain DSM 2379 / NBRC 103807 / OttBd1)</name>
    <dbReference type="NCBI Taxonomy" id="338966"/>
    <lineage>
        <taxon>Bacteria</taxon>
        <taxon>Pseudomonadati</taxon>
        <taxon>Thermodesulfobacteriota</taxon>
        <taxon>Desulfuromonadia</taxon>
        <taxon>Desulfuromonadales</taxon>
        <taxon>Desulfuromonadaceae</taxon>
        <taxon>Pelobacter</taxon>
    </lineage>
</organism>
<evidence type="ECO:0000313" key="1">
    <source>
        <dbReference type="EMBL" id="ABK99996.1"/>
    </source>
</evidence>
<gene>
    <name evidence="1" type="ordered locus">Ppro_2390</name>
</gene>
<name>A1ARM6_PELPD</name>
<dbReference type="EMBL" id="CP000482">
    <property type="protein sequence ID" value="ABK99996.1"/>
    <property type="molecule type" value="Genomic_DNA"/>
</dbReference>
<dbReference type="AlphaFoldDB" id="A1ARM6"/>
<sequence length="214" mass="23840">MQQLAMIQPAPDPYAAWLAANAVAYCQRMRATITHTACAENKQRSDQACGDNRCRFCDGLDDQAGPVPEHQPEIIPDTCFPEVVDGPPVADLADDALVKGIDVEPPARIGATVMDDVEMEELLSELFGDEGSEDEDEERGEQRRVVYLDDPPERRQSVPVYIGRCRRCGGYMLNALERHDGIIDDDVYRCFSCGWRTSKTYETNRILAAKGVMP</sequence>
<dbReference type="HOGENOM" id="CLU_1287869_0_0_7"/>
<accession>A1ARM6</accession>
<protein>
    <submittedName>
        <fullName evidence="1">Uncharacterized protein</fullName>
    </submittedName>
</protein>
<dbReference type="KEGG" id="ppd:Ppro_2390"/>
<evidence type="ECO:0000313" key="2">
    <source>
        <dbReference type="Proteomes" id="UP000006732"/>
    </source>
</evidence>
<reference evidence="1 2" key="1">
    <citation type="submission" date="2006-10" db="EMBL/GenBank/DDBJ databases">
        <title>Complete sequence of chromosome of Pelobacter propionicus DSM 2379.</title>
        <authorList>
            <consortium name="US DOE Joint Genome Institute"/>
            <person name="Copeland A."/>
            <person name="Lucas S."/>
            <person name="Lapidus A."/>
            <person name="Barry K."/>
            <person name="Detter J.C."/>
            <person name="Glavina del Rio T."/>
            <person name="Hammon N."/>
            <person name="Israni S."/>
            <person name="Dalin E."/>
            <person name="Tice H."/>
            <person name="Pitluck S."/>
            <person name="Saunders E."/>
            <person name="Brettin T."/>
            <person name="Bruce D."/>
            <person name="Han C."/>
            <person name="Tapia R."/>
            <person name="Schmutz J."/>
            <person name="Larimer F."/>
            <person name="Land M."/>
            <person name="Hauser L."/>
            <person name="Kyrpides N."/>
            <person name="Kim E."/>
            <person name="Lovley D."/>
            <person name="Richardson P."/>
        </authorList>
    </citation>
    <scope>NUCLEOTIDE SEQUENCE [LARGE SCALE GENOMIC DNA]</scope>
    <source>
        <strain evidence="2">DSM 2379 / NBRC 103807 / OttBd1</strain>
    </source>
</reference>
<keyword evidence="2" id="KW-1185">Reference proteome</keyword>
<proteinExistence type="predicted"/>